<organism evidence="11 12">
    <name type="scientific">Pseudidiomarina planktonica</name>
    <dbReference type="NCBI Taxonomy" id="1323738"/>
    <lineage>
        <taxon>Bacteria</taxon>
        <taxon>Pseudomonadati</taxon>
        <taxon>Pseudomonadota</taxon>
        <taxon>Gammaproteobacteria</taxon>
        <taxon>Alteromonadales</taxon>
        <taxon>Idiomarinaceae</taxon>
        <taxon>Pseudidiomarina</taxon>
    </lineage>
</organism>
<evidence type="ECO:0000256" key="8">
    <source>
        <dbReference type="ARBA" id="ARBA00024202"/>
    </source>
</evidence>
<dbReference type="CDD" id="cd06261">
    <property type="entry name" value="TM_PBP2"/>
    <property type="match status" value="1"/>
</dbReference>
<dbReference type="GO" id="GO:0071916">
    <property type="term" value="F:dipeptide transmembrane transporter activity"/>
    <property type="evidence" value="ECO:0007669"/>
    <property type="project" value="TreeGrafter"/>
</dbReference>
<feature type="domain" description="ABC transmembrane type-1" evidence="10">
    <location>
        <begin position="96"/>
        <end position="328"/>
    </location>
</feature>
<proteinExistence type="inferred from homology"/>
<dbReference type="Pfam" id="PF00528">
    <property type="entry name" value="BPD_transp_1"/>
    <property type="match status" value="1"/>
</dbReference>
<dbReference type="RefSeq" id="WP_086434206.1">
    <property type="nucleotide sequence ID" value="NZ_FXWH01000001.1"/>
</dbReference>
<keyword evidence="2 9" id="KW-0813">Transport</keyword>
<feature type="transmembrane region" description="Helical" evidence="9">
    <location>
        <begin position="132"/>
        <end position="158"/>
    </location>
</feature>
<protein>
    <submittedName>
        <fullName evidence="11">Dipeptide transport system permease protein/cationic peptide transport system permease protein</fullName>
    </submittedName>
</protein>
<dbReference type="AlphaFoldDB" id="A0A1Y6EQA4"/>
<feature type="transmembrane region" description="Helical" evidence="9">
    <location>
        <begin position="201"/>
        <end position="221"/>
    </location>
</feature>
<evidence type="ECO:0000313" key="11">
    <source>
        <dbReference type="EMBL" id="SMQ64757.1"/>
    </source>
</evidence>
<evidence type="ECO:0000256" key="4">
    <source>
        <dbReference type="ARBA" id="ARBA00022519"/>
    </source>
</evidence>
<dbReference type="PANTHER" id="PTHR43163">
    <property type="entry name" value="DIPEPTIDE TRANSPORT SYSTEM PERMEASE PROTEIN DPPB-RELATED"/>
    <property type="match status" value="1"/>
</dbReference>
<dbReference type="OrthoDB" id="9805855at2"/>
<dbReference type="Pfam" id="PF19300">
    <property type="entry name" value="BPD_transp_1_N"/>
    <property type="match status" value="1"/>
</dbReference>
<feature type="transmembrane region" description="Helical" evidence="9">
    <location>
        <begin position="94"/>
        <end position="120"/>
    </location>
</feature>
<dbReference type="SUPFAM" id="SSF161098">
    <property type="entry name" value="MetI-like"/>
    <property type="match status" value="1"/>
</dbReference>
<evidence type="ECO:0000256" key="3">
    <source>
        <dbReference type="ARBA" id="ARBA00022475"/>
    </source>
</evidence>
<reference evidence="12" key="1">
    <citation type="submission" date="2017-04" db="EMBL/GenBank/DDBJ databases">
        <authorList>
            <person name="Varghese N."/>
            <person name="Submissions S."/>
        </authorList>
    </citation>
    <scope>NUCLEOTIDE SEQUENCE [LARGE SCALE GENOMIC DNA]</scope>
</reference>
<accession>A0A1Y6EQA4</accession>
<dbReference type="Gene3D" id="1.10.3720.10">
    <property type="entry name" value="MetI-like"/>
    <property type="match status" value="1"/>
</dbReference>
<evidence type="ECO:0000256" key="5">
    <source>
        <dbReference type="ARBA" id="ARBA00022692"/>
    </source>
</evidence>
<keyword evidence="6 9" id="KW-1133">Transmembrane helix</keyword>
<keyword evidence="4" id="KW-0997">Cell inner membrane</keyword>
<evidence type="ECO:0000256" key="9">
    <source>
        <dbReference type="RuleBase" id="RU363032"/>
    </source>
</evidence>
<gene>
    <name evidence="11" type="ORF">SAMN06297229_1096</name>
</gene>
<evidence type="ECO:0000313" key="12">
    <source>
        <dbReference type="Proteomes" id="UP000194450"/>
    </source>
</evidence>
<evidence type="ECO:0000259" key="10">
    <source>
        <dbReference type="PROSITE" id="PS50928"/>
    </source>
</evidence>
<evidence type="ECO:0000256" key="2">
    <source>
        <dbReference type="ARBA" id="ARBA00022448"/>
    </source>
</evidence>
<dbReference type="Proteomes" id="UP000194450">
    <property type="component" value="Unassembled WGS sequence"/>
</dbReference>
<feature type="transmembrane region" description="Helical" evidence="9">
    <location>
        <begin position="263"/>
        <end position="285"/>
    </location>
</feature>
<keyword evidence="3" id="KW-1003">Cell membrane</keyword>
<comment type="subcellular location">
    <subcellularLocation>
        <location evidence="1">Cell inner membrane</location>
        <topology evidence="1">Multi-pass membrane protein</topology>
    </subcellularLocation>
    <subcellularLocation>
        <location evidence="9">Cell membrane</location>
        <topology evidence="9">Multi-pass membrane protein</topology>
    </subcellularLocation>
</comment>
<evidence type="ECO:0000256" key="6">
    <source>
        <dbReference type="ARBA" id="ARBA00022989"/>
    </source>
</evidence>
<evidence type="ECO:0000256" key="7">
    <source>
        <dbReference type="ARBA" id="ARBA00023136"/>
    </source>
</evidence>
<name>A0A1Y6EQA4_9GAMM</name>
<comment type="similarity">
    <text evidence="8">Belongs to the binding-protein-dependent transport system permease family. OppBC subfamily.</text>
</comment>
<dbReference type="InterPro" id="IPR035906">
    <property type="entry name" value="MetI-like_sf"/>
</dbReference>
<dbReference type="PROSITE" id="PS50928">
    <property type="entry name" value="ABC_TM1"/>
    <property type="match status" value="1"/>
</dbReference>
<evidence type="ECO:0000256" key="1">
    <source>
        <dbReference type="ARBA" id="ARBA00004429"/>
    </source>
</evidence>
<dbReference type="InterPro" id="IPR045621">
    <property type="entry name" value="BPD_transp_1_N"/>
</dbReference>
<dbReference type="GO" id="GO:0005886">
    <property type="term" value="C:plasma membrane"/>
    <property type="evidence" value="ECO:0007669"/>
    <property type="project" value="UniProtKB-SubCell"/>
</dbReference>
<dbReference type="EMBL" id="FXWH01000001">
    <property type="protein sequence ID" value="SMQ64757.1"/>
    <property type="molecule type" value="Genomic_DNA"/>
</dbReference>
<dbReference type="InterPro" id="IPR000515">
    <property type="entry name" value="MetI-like"/>
</dbReference>
<dbReference type="PANTHER" id="PTHR43163:SF4">
    <property type="entry name" value="PUTRESCINE EXPORT SYSTEM PERMEASE PROTEIN SAPB"/>
    <property type="match status" value="1"/>
</dbReference>
<feature type="transmembrane region" description="Helical" evidence="9">
    <location>
        <begin position="9"/>
        <end position="30"/>
    </location>
</feature>
<keyword evidence="7 9" id="KW-0472">Membrane</keyword>
<keyword evidence="12" id="KW-1185">Reference proteome</keyword>
<keyword evidence="5 9" id="KW-0812">Transmembrane</keyword>
<feature type="transmembrane region" description="Helical" evidence="9">
    <location>
        <begin position="305"/>
        <end position="327"/>
    </location>
</feature>
<sequence length="343" mass="38975">MIRYTLRRLMLLIITLWLLSILAFSLNYLFPGDPLTNMTGVRTSDPLLYEQLQQARGFDHSIVLQYTNYFSHIISGDWGQSLVTQRPVFEDMQVFFVATLELSLLAMSVAFLAGVPLGVLAAVRQRKLSDRIIMGVSLSSYSIPVFWLAQLFILLFAVKLNWLPITGQINPLYNIDNRTGSILLDIWFSDTDYKLAALRDAAQHLVLPVAVLAIMPLTMLVRITRTATLEVLQQNYIRAARARGLSEPHLLWKHALPNAMQPVVLQLGLQFSILITNTIITEAIFNWPGIGSWLIKGIYERDYPVIQGTLLTLAGLILLVNVLVELYHAWRYPQVRKELYAEH</sequence>